<dbReference type="Proteomes" id="UP000298390">
    <property type="component" value="Unassembled WGS sequence"/>
</dbReference>
<reference evidence="1 2" key="1">
    <citation type="submission" date="2019-01" db="EMBL/GenBank/DDBJ databases">
        <title>Genome sequencing of the rare red list fungi Fomitopsis rosea.</title>
        <authorList>
            <person name="Buettner E."/>
            <person name="Kellner H."/>
        </authorList>
    </citation>
    <scope>NUCLEOTIDE SEQUENCE [LARGE SCALE GENOMIC DNA]</scope>
    <source>
        <strain evidence="1 2">DSM 105464</strain>
    </source>
</reference>
<protein>
    <submittedName>
        <fullName evidence="1">Uncharacterized protein</fullName>
    </submittedName>
</protein>
<evidence type="ECO:0000313" key="1">
    <source>
        <dbReference type="EMBL" id="TFY51011.1"/>
    </source>
</evidence>
<dbReference type="EMBL" id="SEKV01001306">
    <property type="protein sequence ID" value="TFY51011.1"/>
    <property type="molecule type" value="Genomic_DNA"/>
</dbReference>
<comment type="caution">
    <text evidence="1">The sequence shown here is derived from an EMBL/GenBank/DDBJ whole genome shotgun (WGS) entry which is preliminary data.</text>
</comment>
<proteinExistence type="predicted"/>
<organism evidence="1 2">
    <name type="scientific">Rhodofomes roseus</name>
    <dbReference type="NCBI Taxonomy" id="34475"/>
    <lineage>
        <taxon>Eukaryota</taxon>
        <taxon>Fungi</taxon>
        <taxon>Dikarya</taxon>
        <taxon>Basidiomycota</taxon>
        <taxon>Agaricomycotina</taxon>
        <taxon>Agaricomycetes</taxon>
        <taxon>Polyporales</taxon>
        <taxon>Rhodofomes</taxon>
    </lineage>
</organism>
<evidence type="ECO:0000313" key="2">
    <source>
        <dbReference type="Proteomes" id="UP000298390"/>
    </source>
</evidence>
<dbReference type="AlphaFoldDB" id="A0A4Y9XP59"/>
<accession>A0A4Y9XP59</accession>
<name>A0A4Y9XP59_9APHY</name>
<sequence length="217" mass="24672">MPNLHVKPIAEAYIARYYCLIEVIKAEANIEPCLLPVTRSEWLSWANCVCWMLHALFESYCKAITDNPNTVPSPYSFNDVIKVMIYINEVFQRHKLPHDPVGTLYLTIAWSEESVLHRQALDEPLAPVSYQLNPLALPEYCRLPDTFDRLANTVHRLSEDQQEVRRTLGSLSTSIAGLGGRDRGINFSEPVRDVVGSRGGSRGRGHSTRHYVVWDFC</sequence>
<gene>
    <name evidence="1" type="ORF">EVJ58_g10783</name>
</gene>